<dbReference type="SUPFAM" id="SSF51197">
    <property type="entry name" value="Clavaminate synthase-like"/>
    <property type="match status" value="1"/>
</dbReference>
<evidence type="ECO:0000313" key="8">
    <source>
        <dbReference type="EMBL" id="KAI7736414.1"/>
    </source>
</evidence>
<comment type="function">
    <text evidence="5">Probable 2-oxoglutarate-dependent dioxygenase that may be involved in glucosinolates biosynthesis. May play a role in the production of aliphatic glucosinolates.</text>
</comment>
<dbReference type="FunFam" id="2.60.120.330:FF:000022">
    <property type="entry name" value="Probable 2-oxoglutarate-dependent dioxygenase AOP1.2"/>
    <property type="match status" value="1"/>
</dbReference>
<proteinExistence type="inferred from homology"/>
<dbReference type="Pfam" id="PF14226">
    <property type="entry name" value="DIOX_N"/>
    <property type="match status" value="1"/>
</dbReference>
<dbReference type="EMBL" id="JAMZMK010009276">
    <property type="protein sequence ID" value="KAI7736414.1"/>
    <property type="molecule type" value="Genomic_DNA"/>
</dbReference>
<keyword evidence="4 6" id="KW-0408">Iron</keyword>
<reference evidence="8" key="1">
    <citation type="submission" date="2022-06" db="EMBL/GenBank/DDBJ databases">
        <title>Uncovering the hologenomic basis of an extraordinary plant invasion.</title>
        <authorList>
            <person name="Bieker V.C."/>
            <person name="Martin M.D."/>
            <person name="Gilbert T."/>
            <person name="Hodgins K."/>
            <person name="Battlay P."/>
            <person name="Petersen B."/>
            <person name="Wilson J."/>
        </authorList>
    </citation>
    <scope>NUCLEOTIDE SEQUENCE</scope>
    <source>
        <strain evidence="8">AA19_3_7</strain>
        <tissue evidence="8">Leaf</tissue>
    </source>
</reference>
<dbReference type="InterPro" id="IPR050231">
    <property type="entry name" value="Iron_ascorbate_oxido_reductase"/>
</dbReference>
<dbReference type="Pfam" id="PF03171">
    <property type="entry name" value="2OG-FeII_Oxy"/>
    <property type="match status" value="1"/>
</dbReference>
<comment type="similarity">
    <text evidence="1 6">Belongs to the iron/ascorbate-dependent oxidoreductase family.</text>
</comment>
<dbReference type="InterPro" id="IPR044861">
    <property type="entry name" value="IPNS-like_FE2OG_OXY"/>
</dbReference>
<dbReference type="GO" id="GO:0016705">
    <property type="term" value="F:oxidoreductase activity, acting on paired donors, with incorporation or reduction of molecular oxygen"/>
    <property type="evidence" value="ECO:0007669"/>
    <property type="project" value="UniProtKB-ARBA"/>
</dbReference>
<evidence type="ECO:0000256" key="1">
    <source>
        <dbReference type="ARBA" id="ARBA00008056"/>
    </source>
</evidence>
<feature type="domain" description="Fe2OG dioxygenase" evidence="7">
    <location>
        <begin position="162"/>
        <end position="263"/>
    </location>
</feature>
<dbReference type="Gene3D" id="2.60.120.330">
    <property type="entry name" value="B-lactam Antibiotic, Isopenicillin N Synthase, Chain"/>
    <property type="match status" value="1"/>
</dbReference>
<evidence type="ECO:0000256" key="3">
    <source>
        <dbReference type="ARBA" id="ARBA00023002"/>
    </source>
</evidence>
<dbReference type="AlphaFoldDB" id="A0AAD5C994"/>
<dbReference type="PROSITE" id="PS51471">
    <property type="entry name" value="FE2OG_OXY"/>
    <property type="match status" value="1"/>
</dbReference>
<name>A0AAD5C994_AMBAR</name>
<evidence type="ECO:0000259" key="7">
    <source>
        <dbReference type="PROSITE" id="PS51471"/>
    </source>
</evidence>
<evidence type="ECO:0000313" key="9">
    <source>
        <dbReference type="Proteomes" id="UP001206925"/>
    </source>
</evidence>
<keyword evidence="2 6" id="KW-0479">Metal-binding</keyword>
<dbReference type="InterPro" id="IPR027443">
    <property type="entry name" value="IPNS-like_sf"/>
</dbReference>
<dbReference type="PANTHER" id="PTHR47990">
    <property type="entry name" value="2-OXOGLUTARATE (2OG) AND FE(II)-DEPENDENT OXYGENASE SUPERFAMILY PROTEIN-RELATED"/>
    <property type="match status" value="1"/>
</dbReference>
<keyword evidence="3 6" id="KW-0560">Oxidoreductase</keyword>
<evidence type="ECO:0000256" key="4">
    <source>
        <dbReference type="ARBA" id="ARBA00023004"/>
    </source>
</evidence>
<comment type="caution">
    <text evidence="8">The sequence shown here is derived from an EMBL/GenBank/DDBJ whole genome shotgun (WGS) entry which is preliminary data.</text>
</comment>
<dbReference type="GO" id="GO:0046872">
    <property type="term" value="F:metal ion binding"/>
    <property type="evidence" value="ECO:0007669"/>
    <property type="project" value="UniProtKB-KW"/>
</dbReference>
<protein>
    <recommendedName>
        <fullName evidence="7">Fe2OG dioxygenase domain-containing protein</fullName>
    </recommendedName>
</protein>
<evidence type="ECO:0000256" key="5">
    <source>
        <dbReference type="ARBA" id="ARBA00057022"/>
    </source>
</evidence>
<sequence>MGSSTQPKLPIIDLSLKSLNLNSSSWVTKCDEVRCALEEYGCFIALYDGVSRELRDATFLALQELFSLPAEVKAKNISDTPYNGYIGQLPMVPLYESLGIDDATTTEGTESFTKLMWPSGNQSFSESVVMFSKSVAELDQIVMKMVTASYGIEEPYETIRGSTTYLLKPTKYLRPQGNEKTLGVYPHTDKSFMTYLHQDEVNGLEIKTKGGEWIEVDYTPSSFVVMAGGAFMAWTNGRIEAPTHRVMMSGDKDRYVLGLFVSIKDHIIQVPQKLVDEDHPLQFHAFDHYKYMHFYHTDEGIKCKTAIVLHQTTKRYDNVTQALTRAARH</sequence>
<organism evidence="8 9">
    <name type="scientific">Ambrosia artemisiifolia</name>
    <name type="common">Common ragweed</name>
    <dbReference type="NCBI Taxonomy" id="4212"/>
    <lineage>
        <taxon>Eukaryota</taxon>
        <taxon>Viridiplantae</taxon>
        <taxon>Streptophyta</taxon>
        <taxon>Embryophyta</taxon>
        <taxon>Tracheophyta</taxon>
        <taxon>Spermatophyta</taxon>
        <taxon>Magnoliopsida</taxon>
        <taxon>eudicotyledons</taxon>
        <taxon>Gunneridae</taxon>
        <taxon>Pentapetalae</taxon>
        <taxon>asterids</taxon>
        <taxon>campanulids</taxon>
        <taxon>Asterales</taxon>
        <taxon>Asteraceae</taxon>
        <taxon>Asteroideae</taxon>
        <taxon>Heliantheae alliance</taxon>
        <taxon>Heliantheae</taxon>
        <taxon>Ambrosia</taxon>
    </lineage>
</organism>
<gene>
    <name evidence="8" type="ORF">M8C21_016087</name>
</gene>
<dbReference type="Proteomes" id="UP001206925">
    <property type="component" value="Unassembled WGS sequence"/>
</dbReference>
<evidence type="ECO:0000256" key="6">
    <source>
        <dbReference type="RuleBase" id="RU003682"/>
    </source>
</evidence>
<dbReference type="InterPro" id="IPR005123">
    <property type="entry name" value="Oxoglu/Fe-dep_dioxygenase_dom"/>
</dbReference>
<keyword evidence="9" id="KW-1185">Reference proteome</keyword>
<dbReference type="InterPro" id="IPR026992">
    <property type="entry name" value="DIOX_N"/>
</dbReference>
<evidence type="ECO:0000256" key="2">
    <source>
        <dbReference type="ARBA" id="ARBA00022723"/>
    </source>
</evidence>
<accession>A0AAD5C994</accession>